<dbReference type="Gene3D" id="1.10.10.60">
    <property type="entry name" value="Homeodomain-like"/>
    <property type="match status" value="1"/>
</dbReference>
<dbReference type="PRINTS" id="PR00400">
    <property type="entry name" value="TETREPRESSOR"/>
</dbReference>
<dbReference type="SUPFAM" id="SSF48498">
    <property type="entry name" value="Tetracyclin repressor-like, C-terminal domain"/>
    <property type="match status" value="1"/>
</dbReference>
<gene>
    <name evidence="7" type="ORF">GCM10023258_07810</name>
</gene>
<feature type="domain" description="Tetracycline repressor TetR C-terminal" evidence="6">
    <location>
        <begin position="93"/>
        <end position="234"/>
    </location>
</feature>
<dbReference type="SUPFAM" id="SSF46689">
    <property type="entry name" value="Homeodomain-like"/>
    <property type="match status" value="1"/>
</dbReference>
<dbReference type="InterPro" id="IPR003012">
    <property type="entry name" value="Tet_transcr_reg_TetR"/>
</dbReference>
<organism evidence="7 8">
    <name type="scientific">Terrabacter aeriphilus</name>
    <dbReference type="NCBI Taxonomy" id="515662"/>
    <lineage>
        <taxon>Bacteria</taxon>
        <taxon>Bacillati</taxon>
        <taxon>Actinomycetota</taxon>
        <taxon>Actinomycetes</taxon>
        <taxon>Micrococcales</taxon>
        <taxon>Intrasporangiaceae</taxon>
        <taxon>Terrabacter</taxon>
    </lineage>
</organism>
<sequence length="236" mass="25726">MGSVRLLWRHERPQPARPGRRPRIGVDDVVTAGIREADAHGLHDVSLRRVAERLGVGVMTLYGHVDDKATLLELMVDQCRLDMAWSPLAGTPRVMLEQVAEENLALFAAHPWLAHVETERAVLGPGTLGKYERELAAVEPLPLDDAARDQALALVLTFVRSSARALEAAAGERTQESPEQWWAREGAELAALGVEERYPRASRIGRAAGEAMDAAADARAAHRFGLDVLLGGLDRS</sequence>
<proteinExistence type="predicted"/>
<evidence type="ECO:0000256" key="2">
    <source>
        <dbReference type="ARBA" id="ARBA00023015"/>
    </source>
</evidence>
<protein>
    <submittedName>
        <fullName evidence="7">TetR/AcrR family transcriptional regulator C-terminal domain-containing protein</fullName>
    </submittedName>
</protein>
<name>A0ABP9J3W4_9MICO</name>
<dbReference type="InterPro" id="IPR036271">
    <property type="entry name" value="Tet_transcr_reg_TetR-rel_C_sf"/>
</dbReference>
<dbReference type="Pfam" id="PF00440">
    <property type="entry name" value="TetR_N"/>
    <property type="match status" value="1"/>
</dbReference>
<dbReference type="Pfam" id="PF02909">
    <property type="entry name" value="TetR_C_1"/>
    <property type="match status" value="1"/>
</dbReference>
<evidence type="ECO:0000256" key="4">
    <source>
        <dbReference type="ARBA" id="ARBA00023163"/>
    </source>
</evidence>
<feature type="domain" description="HTH tetR-type" evidence="5">
    <location>
        <begin position="31"/>
        <end position="73"/>
    </location>
</feature>
<evidence type="ECO:0000259" key="5">
    <source>
        <dbReference type="Pfam" id="PF00440"/>
    </source>
</evidence>
<evidence type="ECO:0000313" key="7">
    <source>
        <dbReference type="EMBL" id="GAA5019832.1"/>
    </source>
</evidence>
<keyword evidence="4" id="KW-0804">Transcription</keyword>
<keyword evidence="1" id="KW-0678">Repressor</keyword>
<dbReference type="RefSeq" id="WP_345506123.1">
    <property type="nucleotide sequence ID" value="NZ_BAABIW010000006.1"/>
</dbReference>
<dbReference type="Proteomes" id="UP001500427">
    <property type="component" value="Unassembled WGS sequence"/>
</dbReference>
<evidence type="ECO:0000259" key="6">
    <source>
        <dbReference type="Pfam" id="PF02909"/>
    </source>
</evidence>
<dbReference type="InterPro" id="IPR001647">
    <property type="entry name" value="HTH_TetR"/>
</dbReference>
<dbReference type="InterPro" id="IPR009057">
    <property type="entry name" value="Homeodomain-like_sf"/>
</dbReference>
<dbReference type="EMBL" id="BAABIW010000006">
    <property type="protein sequence ID" value="GAA5019832.1"/>
    <property type="molecule type" value="Genomic_DNA"/>
</dbReference>
<keyword evidence="2" id="KW-0805">Transcription regulation</keyword>
<evidence type="ECO:0000313" key="8">
    <source>
        <dbReference type="Proteomes" id="UP001500427"/>
    </source>
</evidence>
<accession>A0ABP9J3W4</accession>
<comment type="caution">
    <text evidence="7">The sequence shown here is derived from an EMBL/GenBank/DDBJ whole genome shotgun (WGS) entry which is preliminary data.</text>
</comment>
<keyword evidence="3" id="KW-0238">DNA-binding</keyword>
<keyword evidence="8" id="KW-1185">Reference proteome</keyword>
<evidence type="ECO:0000256" key="1">
    <source>
        <dbReference type="ARBA" id="ARBA00022491"/>
    </source>
</evidence>
<dbReference type="Gene3D" id="1.10.357.10">
    <property type="entry name" value="Tetracycline Repressor, domain 2"/>
    <property type="match status" value="1"/>
</dbReference>
<dbReference type="InterPro" id="IPR004111">
    <property type="entry name" value="Repressor_TetR_C"/>
</dbReference>
<reference evidence="8" key="1">
    <citation type="journal article" date="2019" name="Int. J. Syst. Evol. Microbiol.">
        <title>The Global Catalogue of Microorganisms (GCM) 10K type strain sequencing project: providing services to taxonomists for standard genome sequencing and annotation.</title>
        <authorList>
            <consortium name="The Broad Institute Genomics Platform"/>
            <consortium name="The Broad Institute Genome Sequencing Center for Infectious Disease"/>
            <person name="Wu L."/>
            <person name="Ma J."/>
        </authorList>
    </citation>
    <scope>NUCLEOTIDE SEQUENCE [LARGE SCALE GENOMIC DNA]</scope>
    <source>
        <strain evidence="8">JCM 17687</strain>
    </source>
</reference>
<evidence type="ECO:0000256" key="3">
    <source>
        <dbReference type="ARBA" id="ARBA00023125"/>
    </source>
</evidence>